<gene>
    <name evidence="8" type="ORF">GCM10023340_44140</name>
</gene>
<reference evidence="9" key="1">
    <citation type="journal article" date="2019" name="Int. J. Syst. Evol. Microbiol.">
        <title>The Global Catalogue of Microorganisms (GCM) 10K type strain sequencing project: providing services to taxonomists for standard genome sequencing and annotation.</title>
        <authorList>
            <consortium name="The Broad Institute Genomics Platform"/>
            <consortium name="The Broad Institute Genome Sequencing Center for Infectious Disease"/>
            <person name="Wu L."/>
            <person name="Ma J."/>
        </authorList>
    </citation>
    <scope>NUCLEOTIDE SEQUENCE [LARGE SCALE GENOMIC DNA]</scope>
    <source>
        <strain evidence="9">JCM 18459</strain>
    </source>
</reference>
<accession>A0ABP9Q931</accession>
<evidence type="ECO:0000256" key="1">
    <source>
        <dbReference type="ARBA" id="ARBA00004651"/>
    </source>
</evidence>
<evidence type="ECO:0000256" key="4">
    <source>
        <dbReference type="ARBA" id="ARBA00023136"/>
    </source>
</evidence>
<proteinExistence type="predicted"/>
<dbReference type="PROSITE" id="PS50850">
    <property type="entry name" value="MFS"/>
    <property type="match status" value="1"/>
</dbReference>
<feature type="transmembrane region" description="Helical" evidence="6">
    <location>
        <begin position="175"/>
        <end position="194"/>
    </location>
</feature>
<dbReference type="InterPro" id="IPR011701">
    <property type="entry name" value="MFS"/>
</dbReference>
<dbReference type="EMBL" id="BAABKG010000007">
    <property type="protein sequence ID" value="GAA5156404.1"/>
    <property type="molecule type" value="Genomic_DNA"/>
</dbReference>
<feature type="transmembrane region" description="Helical" evidence="6">
    <location>
        <begin position="22"/>
        <end position="45"/>
    </location>
</feature>
<protein>
    <submittedName>
        <fullName evidence="8">MFS transporter</fullName>
    </submittedName>
</protein>
<dbReference type="InterPro" id="IPR036259">
    <property type="entry name" value="MFS_trans_sf"/>
</dbReference>
<evidence type="ECO:0000313" key="9">
    <source>
        <dbReference type="Proteomes" id="UP001500221"/>
    </source>
</evidence>
<keyword evidence="2 6" id="KW-0812">Transmembrane</keyword>
<feature type="transmembrane region" description="Helical" evidence="6">
    <location>
        <begin position="369"/>
        <end position="394"/>
    </location>
</feature>
<evidence type="ECO:0000313" key="8">
    <source>
        <dbReference type="EMBL" id="GAA5156404.1"/>
    </source>
</evidence>
<evidence type="ECO:0000256" key="5">
    <source>
        <dbReference type="SAM" id="MobiDB-lite"/>
    </source>
</evidence>
<comment type="subcellular location">
    <subcellularLocation>
        <location evidence="1">Cell membrane</location>
        <topology evidence="1">Multi-pass membrane protein</topology>
    </subcellularLocation>
</comment>
<comment type="caution">
    <text evidence="8">The sequence shown here is derived from an EMBL/GenBank/DDBJ whole genome shotgun (WGS) entry which is preliminary data.</text>
</comment>
<feature type="transmembrane region" description="Helical" evidence="6">
    <location>
        <begin position="114"/>
        <end position="135"/>
    </location>
</feature>
<feature type="compositionally biased region" description="Low complexity" evidence="5">
    <location>
        <begin position="473"/>
        <end position="503"/>
    </location>
</feature>
<sequence>MSEVAAPAPGTGLVLGSPAGRWVLVATILGSAIAGIDATVVNVALPAVAADLDTDFAALQWTVSAYALTLASFILLGGTLGDRFGRRRVFVVGVVWFAAASLLCGLAVNAEMLIGARAVQGIGAALLTPGSLAILQASFATSDRARAIGAWSGLGGVATAIGPLLGGWLVDVASWRWVFLINLPLAALVVWLAVRHVPDSHDAGADGTPVDWAGGLLGALALAGATYALIESGGGAAVVVPSVAVAVVAGAAFVVRQRRTPYPVLPLSVFGSAQFSAVNAVTFLVYGGIGIVFLLLVLQLQEATGFGPVAAGSALLPVTALMLVLSSQSGALAARIGPRLQMTVGPVVCAGGMLLLARVGEGDSYLVDVLPGVLVFGLGLSAMVAPLTAAALGAAPDEHAGLASGVNNAVARTGGLLAVAAIPVVAGVDSESGAGLGDGYSAALLISAGVLVVGAVVAALTVRNDVLDPGPAPASTSGPTPASTPGGPDAAPDVVPAAMAGADPVREPAPSRQLTHCGVGAPPVVSACDDAGRPCSGRRG</sequence>
<keyword evidence="9" id="KW-1185">Reference proteome</keyword>
<dbReference type="Proteomes" id="UP001500221">
    <property type="component" value="Unassembled WGS sequence"/>
</dbReference>
<feature type="transmembrane region" description="Helical" evidence="6">
    <location>
        <begin position="440"/>
        <end position="462"/>
    </location>
</feature>
<feature type="transmembrane region" description="Helical" evidence="6">
    <location>
        <begin position="147"/>
        <end position="169"/>
    </location>
</feature>
<feature type="transmembrane region" description="Helical" evidence="6">
    <location>
        <begin position="210"/>
        <end position="230"/>
    </location>
</feature>
<keyword evidence="3 6" id="KW-1133">Transmembrane helix</keyword>
<organism evidence="8 9">
    <name type="scientific">Nocardioides marinquilinus</name>
    <dbReference type="NCBI Taxonomy" id="1210400"/>
    <lineage>
        <taxon>Bacteria</taxon>
        <taxon>Bacillati</taxon>
        <taxon>Actinomycetota</taxon>
        <taxon>Actinomycetes</taxon>
        <taxon>Propionibacteriales</taxon>
        <taxon>Nocardioidaceae</taxon>
        <taxon>Nocardioides</taxon>
    </lineage>
</organism>
<dbReference type="Gene3D" id="1.20.1720.10">
    <property type="entry name" value="Multidrug resistance protein D"/>
    <property type="match status" value="1"/>
</dbReference>
<evidence type="ECO:0000256" key="2">
    <source>
        <dbReference type="ARBA" id="ARBA00022692"/>
    </source>
</evidence>
<dbReference type="Gene3D" id="1.20.1250.20">
    <property type="entry name" value="MFS general substrate transporter like domains"/>
    <property type="match status" value="1"/>
</dbReference>
<dbReference type="SUPFAM" id="SSF103473">
    <property type="entry name" value="MFS general substrate transporter"/>
    <property type="match status" value="1"/>
</dbReference>
<feature type="domain" description="Major facilitator superfamily (MFS) profile" evidence="7">
    <location>
        <begin position="23"/>
        <end position="466"/>
    </location>
</feature>
<feature type="transmembrane region" description="Helical" evidence="6">
    <location>
        <begin position="236"/>
        <end position="255"/>
    </location>
</feature>
<dbReference type="Pfam" id="PF07690">
    <property type="entry name" value="MFS_1"/>
    <property type="match status" value="1"/>
</dbReference>
<dbReference type="RefSeq" id="WP_345464169.1">
    <property type="nucleotide sequence ID" value="NZ_BAABKG010000007.1"/>
</dbReference>
<feature type="transmembrane region" description="Helical" evidence="6">
    <location>
        <begin position="337"/>
        <end position="357"/>
    </location>
</feature>
<feature type="region of interest" description="Disordered" evidence="5">
    <location>
        <begin position="467"/>
        <end position="540"/>
    </location>
</feature>
<dbReference type="PANTHER" id="PTHR42718:SF42">
    <property type="entry name" value="EXPORT PROTEIN"/>
    <property type="match status" value="1"/>
</dbReference>
<evidence type="ECO:0000256" key="6">
    <source>
        <dbReference type="SAM" id="Phobius"/>
    </source>
</evidence>
<feature type="transmembrane region" description="Helical" evidence="6">
    <location>
        <begin position="57"/>
        <end position="77"/>
    </location>
</feature>
<feature type="transmembrane region" description="Helical" evidence="6">
    <location>
        <begin position="89"/>
        <end position="108"/>
    </location>
</feature>
<keyword evidence="4 6" id="KW-0472">Membrane</keyword>
<feature type="transmembrane region" description="Helical" evidence="6">
    <location>
        <begin position="306"/>
        <end position="325"/>
    </location>
</feature>
<dbReference type="InterPro" id="IPR020846">
    <property type="entry name" value="MFS_dom"/>
</dbReference>
<evidence type="ECO:0000256" key="3">
    <source>
        <dbReference type="ARBA" id="ARBA00022989"/>
    </source>
</evidence>
<feature type="transmembrane region" description="Helical" evidence="6">
    <location>
        <begin position="406"/>
        <end position="428"/>
    </location>
</feature>
<name>A0ABP9Q931_9ACTN</name>
<dbReference type="CDD" id="cd17321">
    <property type="entry name" value="MFS_MMR_MDR_like"/>
    <property type="match status" value="1"/>
</dbReference>
<evidence type="ECO:0000259" key="7">
    <source>
        <dbReference type="PROSITE" id="PS50850"/>
    </source>
</evidence>
<dbReference type="PANTHER" id="PTHR42718">
    <property type="entry name" value="MAJOR FACILITATOR SUPERFAMILY MULTIDRUG TRANSPORTER MFSC"/>
    <property type="match status" value="1"/>
</dbReference>
<feature type="transmembrane region" description="Helical" evidence="6">
    <location>
        <begin position="276"/>
        <end position="300"/>
    </location>
</feature>